<gene>
    <name evidence="2" type="ORF">CGLO_17456</name>
</gene>
<feature type="region of interest" description="Disordered" evidence="1">
    <location>
        <begin position="159"/>
        <end position="187"/>
    </location>
</feature>
<accession>T0KWU3</accession>
<name>T0KWU3_COLGC</name>
<dbReference type="EMBL" id="AMYD01004157">
    <property type="protein sequence ID" value="EQB43846.1"/>
    <property type="molecule type" value="Genomic_DNA"/>
</dbReference>
<protein>
    <submittedName>
        <fullName evidence="2">Uncharacterized protein</fullName>
    </submittedName>
</protein>
<proteinExistence type="predicted"/>
<sequence>MAAQERLNRLHEDVQQILNVWFPTIDVHLEEAQRAIAAATQRIRQPPSVVLEETEAWIARRRLDILRELRPLLHVLKKLERVIHPRWTWHRQEIHPQLLKNCEAMLSMVRKRIDNFDKLTEELAFFQQPRPVLRPRLHPSQVGLLRSFHSLTIAWATAGSETQSSTESSGTRVDEEAGTGAGEEEAS</sequence>
<evidence type="ECO:0000256" key="1">
    <source>
        <dbReference type="SAM" id="MobiDB-lite"/>
    </source>
</evidence>
<evidence type="ECO:0000313" key="2">
    <source>
        <dbReference type="EMBL" id="EQB43846.1"/>
    </source>
</evidence>
<dbReference type="Proteomes" id="UP000015530">
    <property type="component" value="Unassembled WGS sequence"/>
</dbReference>
<evidence type="ECO:0000313" key="3">
    <source>
        <dbReference type="Proteomes" id="UP000015530"/>
    </source>
</evidence>
<feature type="compositionally biased region" description="Low complexity" evidence="1">
    <location>
        <begin position="159"/>
        <end position="171"/>
    </location>
</feature>
<comment type="caution">
    <text evidence="2">The sequence shown here is derived from an EMBL/GenBank/DDBJ whole genome shotgun (WGS) entry which is preliminary data.</text>
</comment>
<dbReference type="HOGENOM" id="CLU_1447568_0_0_1"/>
<reference evidence="3" key="1">
    <citation type="journal article" date="2013" name="Mol. Plant Microbe Interact.">
        <title>Global aspects of pacC regulation of pathogenicity genes in Colletotrichum gloeosporioides as revealed by transcriptome analysis.</title>
        <authorList>
            <person name="Alkan N."/>
            <person name="Meng X."/>
            <person name="Friedlander G."/>
            <person name="Reuveni E."/>
            <person name="Sukno S."/>
            <person name="Sherman A."/>
            <person name="Thon M."/>
            <person name="Fluhr R."/>
            <person name="Prusky D."/>
        </authorList>
    </citation>
    <scope>NUCLEOTIDE SEQUENCE [LARGE SCALE GENOMIC DNA]</scope>
    <source>
        <strain evidence="3">Cg-14</strain>
    </source>
</reference>
<dbReference type="AlphaFoldDB" id="T0KWU3"/>
<organism evidence="2 3">
    <name type="scientific">Colletotrichum gloeosporioides (strain Cg-14)</name>
    <name type="common">Anthracnose fungus</name>
    <name type="synonym">Glomerella cingulata</name>
    <dbReference type="NCBI Taxonomy" id="1237896"/>
    <lineage>
        <taxon>Eukaryota</taxon>
        <taxon>Fungi</taxon>
        <taxon>Dikarya</taxon>
        <taxon>Ascomycota</taxon>
        <taxon>Pezizomycotina</taxon>
        <taxon>Sordariomycetes</taxon>
        <taxon>Hypocreomycetidae</taxon>
        <taxon>Glomerellales</taxon>
        <taxon>Glomerellaceae</taxon>
        <taxon>Colletotrichum</taxon>
        <taxon>Colletotrichum gloeosporioides species complex</taxon>
    </lineage>
</organism>